<evidence type="ECO:0000256" key="8">
    <source>
        <dbReference type="SAM" id="MobiDB-lite"/>
    </source>
</evidence>
<dbReference type="RefSeq" id="WP_283832504.1">
    <property type="nucleotide sequence ID" value="NZ_JASJEU010000020.1"/>
</dbReference>
<evidence type="ECO:0000313" key="13">
    <source>
        <dbReference type="Proteomes" id="UP001232750"/>
    </source>
</evidence>
<evidence type="ECO:0000256" key="5">
    <source>
        <dbReference type="ARBA" id="ARBA00038437"/>
    </source>
</evidence>
<dbReference type="EC" id="3.6.4.-" evidence="12"/>
<evidence type="ECO:0000256" key="6">
    <source>
        <dbReference type="PROSITE-ProRule" id="PRU00552"/>
    </source>
</evidence>
<dbReference type="InterPro" id="IPR027417">
    <property type="entry name" value="P-loop_NTPase"/>
</dbReference>
<dbReference type="CDD" id="cd18787">
    <property type="entry name" value="SF2_C_DEAD"/>
    <property type="match status" value="1"/>
</dbReference>
<evidence type="ECO:0000256" key="2">
    <source>
        <dbReference type="ARBA" id="ARBA00022801"/>
    </source>
</evidence>
<name>A0ABT7DP28_9ACTN</name>
<dbReference type="Proteomes" id="UP001232750">
    <property type="component" value="Unassembled WGS sequence"/>
</dbReference>
<dbReference type="SMART" id="SM00487">
    <property type="entry name" value="DEXDc"/>
    <property type="match status" value="1"/>
</dbReference>
<dbReference type="Pfam" id="PF00270">
    <property type="entry name" value="DEAD"/>
    <property type="match status" value="1"/>
</dbReference>
<dbReference type="GO" id="GO:0004386">
    <property type="term" value="F:helicase activity"/>
    <property type="evidence" value="ECO:0007669"/>
    <property type="project" value="UniProtKB-KW"/>
</dbReference>
<feature type="compositionally biased region" description="Polar residues" evidence="8">
    <location>
        <begin position="445"/>
        <end position="456"/>
    </location>
</feature>
<dbReference type="InterPro" id="IPR050079">
    <property type="entry name" value="DEAD_box_RNA_helicase"/>
</dbReference>
<comment type="caution">
    <text evidence="12">The sequence shown here is derived from an EMBL/GenBank/DDBJ whole genome shotgun (WGS) entry which is preliminary data.</text>
</comment>
<evidence type="ECO:0000259" key="9">
    <source>
        <dbReference type="PROSITE" id="PS51192"/>
    </source>
</evidence>
<sequence length="503" mass="54515">MTDFTELGLSQKTLDAVARLGYEAPTPVQEQAIPLVLEGRDLIAAAKTGTGKTAAFSLPALDGLEHAKGGQGPLMLVVTPTRELAQQIGEVCSSIAVSTHHRIATVVGGLSYEPQISKLKRGVDVLIATPGRLVDLMEQGAVRLGDVEVLVLDEADRMLDMGFLPSMRKIIGATPDTRQTLLFSATIDRSIMNSVGKLLHDPALVEIAHKGETADTVEQFIVRTPQTLKPALLKAVLAEKGARRVIVFTRTRSRADATCRRLKKVGYTAEAIHSDRSQNQRRRALDNFADGTTDVLVATDVLARGIDVECVDHVINYDLPTVPEDYVHRIGRTGRAGEEGWAISFVSPETEEALRDIQKLVKREIPEMEIASFDEQAALAESAAHATRKAARTDPDIAQAARELARRERRKEKAREATAEGTPAKGPQQGAKKRTGKKPVGVSGAQPNRQRPAQQNAKRKPSQGSTQPKPKQASPKKPTSGGPDLRPGRAHRAAVAKQRGKRR</sequence>
<dbReference type="PANTHER" id="PTHR47959">
    <property type="entry name" value="ATP-DEPENDENT RNA HELICASE RHLE-RELATED"/>
    <property type="match status" value="1"/>
</dbReference>
<keyword evidence="3 7" id="KW-0347">Helicase</keyword>
<evidence type="ECO:0000256" key="3">
    <source>
        <dbReference type="ARBA" id="ARBA00022806"/>
    </source>
</evidence>
<evidence type="ECO:0000256" key="4">
    <source>
        <dbReference type="ARBA" id="ARBA00022840"/>
    </source>
</evidence>
<dbReference type="InterPro" id="IPR011545">
    <property type="entry name" value="DEAD/DEAH_box_helicase_dom"/>
</dbReference>
<gene>
    <name evidence="12" type="ORF">QNJ86_10130</name>
</gene>
<dbReference type="PROSITE" id="PS51195">
    <property type="entry name" value="Q_MOTIF"/>
    <property type="match status" value="1"/>
</dbReference>
<dbReference type="PROSITE" id="PS00039">
    <property type="entry name" value="DEAD_ATP_HELICASE"/>
    <property type="match status" value="1"/>
</dbReference>
<evidence type="ECO:0000256" key="1">
    <source>
        <dbReference type="ARBA" id="ARBA00022741"/>
    </source>
</evidence>
<organism evidence="12 13">
    <name type="scientific">Gordonibacter faecis</name>
    <dbReference type="NCBI Taxonomy" id="3047475"/>
    <lineage>
        <taxon>Bacteria</taxon>
        <taxon>Bacillati</taxon>
        <taxon>Actinomycetota</taxon>
        <taxon>Coriobacteriia</taxon>
        <taxon>Eggerthellales</taxon>
        <taxon>Eggerthellaceae</taxon>
        <taxon>Gordonibacter</taxon>
    </lineage>
</organism>
<dbReference type="InterPro" id="IPR044742">
    <property type="entry name" value="DEAD/DEAH_RhlB"/>
</dbReference>
<reference evidence="12 13" key="1">
    <citation type="submission" date="2023-05" db="EMBL/GenBank/DDBJ databases">
        <title>Gordonibacter KGMB12511T sp. nov., isolated from faeces of healthy Korean.</title>
        <authorList>
            <person name="Kim H.S."/>
            <person name="Kim J.-S."/>
            <person name="Suh M.K."/>
            <person name="Eom M.K."/>
            <person name="Do H.E."/>
            <person name="Lee J.-S."/>
        </authorList>
    </citation>
    <scope>NUCLEOTIDE SEQUENCE [LARGE SCALE GENOMIC DNA]</scope>
    <source>
        <strain evidence="12 13">KGMB12511</strain>
    </source>
</reference>
<feature type="short sequence motif" description="Q motif" evidence="6">
    <location>
        <begin position="2"/>
        <end position="30"/>
    </location>
</feature>
<feature type="region of interest" description="Disordered" evidence="8">
    <location>
        <begin position="401"/>
        <end position="503"/>
    </location>
</feature>
<dbReference type="InterPro" id="IPR000629">
    <property type="entry name" value="RNA-helicase_DEAD-box_CS"/>
</dbReference>
<dbReference type="InterPro" id="IPR014001">
    <property type="entry name" value="Helicase_ATP-bd"/>
</dbReference>
<dbReference type="InterPro" id="IPR001650">
    <property type="entry name" value="Helicase_C-like"/>
</dbReference>
<evidence type="ECO:0000259" key="10">
    <source>
        <dbReference type="PROSITE" id="PS51194"/>
    </source>
</evidence>
<accession>A0ABT7DP28</accession>
<evidence type="ECO:0000313" key="12">
    <source>
        <dbReference type="EMBL" id="MDJ1651157.1"/>
    </source>
</evidence>
<feature type="domain" description="Helicase C-terminal" evidence="10">
    <location>
        <begin position="232"/>
        <end position="376"/>
    </location>
</feature>
<proteinExistence type="inferred from homology"/>
<keyword evidence="1 7" id="KW-0547">Nucleotide-binding</keyword>
<dbReference type="SMART" id="SM00490">
    <property type="entry name" value="HELICc"/>
    <property type="match status" value="1"/>
</dbReference>
<keyword evidence="2 7" id="KW-0378">Hydrolase</keyword>
<dbReference type="SUPFAM" id="SSF52540">
    <property type="entry name" value="P-loop containing nucleoside triphosphate hydrolases"/>
    <property type="match status" value="1"/>
</dbReference>
<keyword evidence="13" id="KW-1185">Reference proteome</keyword>
<protein>
    <submittedName>
        <fullName evidence="12">DEAD/DEAH box helicase</fullName>
        <ecNumber evidence="12">3.6.4.-</ecNumber>
    </submittedName>
</protein>
<dbReference type="PROSITE" id="PS51192">
    <property type="entry name" value="HELICASE_ATP_BIND_1"/>
    <property type="match status" value="1"/>
</dbReference>
<dbReference type="InterPro" id="IPR014014">
    <property type="entry name" value="RNA_helicase_DEAD_Q_motif"/>
</dbReference>
<dbReference type="CDD" id="cd00268">
    <property type="entry name" value="DEADc"/>
    <property type="match status" value="1"/>
</dbReference>
<feature type="compositionally biased region" description="Basic and acidic residues" evidence="8">
    <location>
        <begin position="403"/>
        <end position="418"/>
    </location>
</feature>
<evidence type="ECO:0000256" key="7">
    <source>
        <dbReference type="RuleBase" id="RU000492"/>
    </source>
</evidence>
<feature type="domain" description="Helicase ATP-binding" evidence="9">
    <location>
        <begin position="33"/>
        <end position="205"/>
    </location>
</feature>
<dbReference type="PROSITE" id="PS51194">
    <property type="entry name" value="HELICASE_CTER"/>
    <property type="match status" value="1"/>
</dbReference>
<dbReference type="GO" id="GO:0016787">
    <property type="term" value="F:hydrolase activity"/>
    <property type="evidence" value="ECO:0007669"/>
    <property type="project" value="UniProtKB-KW"/>
</dbReference>
<feature type="domain" description="DEAD-box RNA helicase Q" evidence="11">
    <location>
        <begin position="2"/>
        <end position="30"/>
    </location>
</feature>
<feature type="compositionally biased region" description="Low complexity" evidence="8">
    <location>
        <begin position="465"/>
        <end position="480"/>
    </location>
</feature>
<dbReference type="PANTHER" id="PTHR47959:SF13">
    <property type="entry name" value="ATP-DEPENDENT RNA HELICASE RHLE"/>
    <property type="match status" value="1"/>
</dbReference>
<dbReference type="Gene3D" id="3.40.50.300">
    <property type="entry name" value="P-loop containing nucleotide triphosphate hydrolases"/>
    <property type="match status" value="2"/>
</dbReference>
<dbReference type="Pfam" id="PF00271">
    <property type="entry name" value="Helicase_C"/>
    <property type="match status" value="1"/>
</dbReference>
<comment type="similarity">
    <text evidence="5 7">Belongs to the DEAD box helicase family.</text>
</comment>
<feature type="compositionally biased region" description="Basic residues" evidence="8">
    <location>
        <begin position="488"/>
        <end position="503"/>
    </location>
</feature>
<dbReference type="EMBL" id="JASJEU010000020">
    <property type="protein sequence ID" value="MDJ1651157.1"/>
    <property type="molecule type" value="Genomic_DNA"/>
</dbReference>
<keyword evidence="4 7" id="KW-0067">ATP-binding</keyword>
<evidence type="ECO:0000259" key="11">
    <source>
        <dbReference type="PROSITE" id="PS51195"/>
    </source>
</evidence>